<feature type="compositionally biased region" description="Basic and acidic residues" evidence="1">
    <location>
        <begin position="558"/>
        <end position="567"/>
    </location>
</feature>
<dbReference type="EMBL" id="JARIHO010000136">
    <property type="protein sequence ID" value="KAJ7301390.1"/>
    <property type="molecule type" value="Genomic_DNA"/>
</dbReference>
<dbReference type="AlphaFoldDB" id="A0AAD6YYU4"/>
<dbReference type="Pfam" id="PF20411">
    <property type="entry name" value="DUF6697"/>
    <property type="match status" value="1"/>
</dbReference>
<name>A0AAD6YYU4_9AGAR</name>
<evidence type="ECO:0000313" key="4">
    <source>
        <dbReference type="Proteomes" id="UP001218218"/>
    </source>
</evidence>
<comment type="caution">
    <text evidence="3">The sequence shown here is derived from an EMBL/GenBank/DDBJ whole genome shotgun (WGS) entry which is preliminary data.</text>
</comment>
<dbReference type="Proteomes" id="UP001218218">
    <property type="component" value="Unassembled WGS sequence"/>
</dbReference>
<feature type="domain" description="DUF6697" evidence="2">
    <location>
        <begin position="68"/>
        <end position="157"/>
    </location>
</feature>
<gene>
    <name evidence="3" type="ORF">DFH08DRAFT_978796</name>
</gene>
<sequence>MASSPHTTTTAGQLGPTTGTIYCTTYGPDFYRSFGNFPRDKGYGAAEFRERGGVEGAGDVGSEHGRFSNYRVLQELTTSWCPEREEHGYLLTPLFKCTANPRVVTAHCWTAVDVVERMNKPTECFYNKDSNWYYAGVYKAFRLEDLATKEWEALSAEPFQPKLPSRQMLFTTTTTRARWKRRGVGGVAHFPHRVFPGSPSRLSRTALLRATPVPWPTASVETSSSLCYPTASASAPRTPASAVARLAHLVMPSPPPAPAVPASLLVRCTAPAPRGDRPCIGAGPTSRSFAESSSSSSSSTTFPFCSVPPPTAACAPTATWLAAAHQAHLCYTSRFRTSSSAQDASAAISPGPASRVLQMHCVSVSVCAAAPPLHQHHVDAMTGLRSSGEMRTAGVMGGGDRARVDERGAERAERGSMVKGGCVGIVGVVCLLILASLSGAPVISDPHALCEHEGTGLADTPEARLLAIETKMHGRRRNGCAEAWVCGRRSGDWDGSGRWWGEEATERNVQAAEANVGVDVDGAGSAQTTVDNSKPRARHGGGHSYNVSPALAGGRVRGFSDRIAQET</sequence>
<feature type="region of interest" description="Disordered" evidence="1">
    <location>
        <begin position="279"/>
        <end position="301"/>
    </location>
</feature>
<reference evidence="3" key="1">
    <citation type="submission" date="2023-03" db="EMBL/GenBank/DDBJ databases">
        <title>Massive genome expansion in bonnet fungi (Mycena s.s.) driven by repeated elements and novel gene families across ecological guilds.</title>
        <authorList>
            <consortium name="Lawrence Berkeley National Laboratory"/>
            <person name="Harder C.B."/>
            <person name="Miyauchi S."/>
            <person name="Viragh M."/>
            <person name="Kuo A."/>
            <person name="Thoen E."/>
            <person name="Andreopoulos B."/>
            <person name="Lu D."/>
            <person name="Skrede I."/>
            <person name="Drula E."/>
            <person name="Henrissat B."/>
            <person name="Morin E."/>
            <person name="Kohler A."/>
            <person name="Barry K."/>
            <person name="LaButti K."/>
            <person name="Morin E."/>
            <person name="Salamov A."/>
            <person name="Lipzen A."/>
            <person name="Mereny Z."/>
            <person name="Hegedus B."/>
            <person name="Baldrian P."/>
            <person name="Stursova M."/>
            <person name="Weitz H."/>
            <person name="Taylor A."/>
            <person name="Grigoriev I.V."/>
            <person name="Nagy L.G."/>
            <person name="Martin F."/>
            <person name="Kauserud H."/>
        </authorList>
    </citation>
    <scope>NUCLEOTIDE SEQUENCE</scope>
    <source>
        <strain evidence="3">CBHHK002</strain>
    </source>
</reference>
<feature type="region of interest" description="Disordered" evidence="1">
    <location>
        <begin position="522"/>
        <end position="567"/>
    </location>
</feature>
<proteinExistence type="predicted"/>
<keyword evidence="4" id="KW-1185">Reference proteome</keyword>
<evidence type="ECO:0000259" key="2">
    <source>
        <dbReference type="Pfam" id="PF20411"/>
    </source>
</evidence>
<dbReference type="InterPro" id="IPR046520">
    <property type="entry name" value="DUF6697"/>
</dbReference>
<evidence type="ECO:0000313" key="3">
    <source>
        <dbReference type="EMBL" id="KAJ7301390.1"/>
    </source>
</evidence>
<evidence type="ECO:0000256" key="1">
    <source>
        <dbReference type="SAM" id="MobiDB-lite"/>
    </source>
</evidence>
<protein>
    <recommendedName>
        <fullName evidence="2">DUF6697 domain-containing protein</fullName>
    </recommendedName>
</protein>
<organism evidence="3 4">
    <name type="scientific">Mycena albidolilacea</name>
    <dbReference type="NCBI Taxonomy" id="1033008"/>
    <lineage>
        <taxon>Eukaryota</taxon>
        <taxon>Fungi</taxon>
        <taxon>Dikarya</taxon>
        <taxon>Basidiomycota</taxon>
        <taxon>Agaricomycotina</taxon>
        <taxon>Agaricomycetes</taxon>
        <taxon>Agaricomycetidae</taxon>
        <taxon>Agaricales</taxon>
        <taxon>Marasmiineae</taxon>
        <taxon>Mycenaceae</taxon>
        <taxon>Mycena</taxon>
    </lineage>
</organism>
<feature type="compositionally biased region" description="Low complexity" evidence="1">
    <location>
        <begin position="284"/>
        <end position="301"/>
    </location>
</feature>
<accession>A0AAD6YYU4</accession>